<dbReference type="Proteomes" id="UP000664521">
    <property type="component" value="Unassembled WGS sequence"/>
</dbReference>
<dbReference type="InterPro" id="IPR036264">
    <property type="entry name" value="Bact_exopeptidase_dim_dom"/>
</dbReference>
<dbReference type="InterPro" id="IPR050072">
    <property type="entry name" value="Peptidase_M20A"/>
</dbReference>
<evidence type="ECO:0000256" key="1">
    <source>
        <dbReference type="ARBA" id="ARBA00001947"/>
    </source>
</evidence>
<comment type="caution">
    <text evidence="8">The sequence shown here is derived from an EMBL/GenBank/DDBJ whole genome shotgun (WGS) entry which is preliminary data.</text>
</comment>
<evidence type="ECO:0000256" key="4">
    <source>
        <dbReference type="ARBA" id="ARBA00022801"/>
    </source>
</evidence>
<comment type="similarity">
    <text evidence="2">Belongs to the peptidase M20A family.</text>
</comment>
<dbReference type="CDD" id="cd05652">
    <property type="entry name" value="M20_ArgE_DapE-like_fungal"/>
    <property type="match status" value="1"/>
</dbReference>
<keyword evidence="6" id="KW-0732">Signal</keyword>
<accession>A0A8H3ITN0</accession>
<reference evidence="8" key="1">
    <citation type="submission" date="2021-03" db="EMBL/GenBank/DDBJ databases">
        <authorList>
            <person name="Tagirdzhanova G."/>
        </authorList>
    </citation>
    <scope>NUCLEOTIDE SEQUENCE</scope>
</reference>
<evidence type="ECO:0000313" key="8">
    <source>
        <dbReference type="EMBL" id="CAF9925989.1"/>
    </source>
</evidence>
<keyword evidence="4" id="KW-0378">Hydrolase</keyword>
<dbReference type="InterPro" id="IPR001261">
    <property type="entry name" value="ArgE/DapE_CS"/>
</dbReference>
<dbReference type="InterPro" id="IPR011650">
    <property type="entry name" value="Peptidase_M20_dimer"/>
</dbReference>
<dbReference type="GO" id="GO:0046872">
    <property type="term" value="F:metal ion binding"/>
    <property type="evidence" value="ECO:0007669"/>
    <property type="project" value="UniProtKB-KW"/>
</dbReference>
<dbReference type="PANTHER" id="PTHR43808">
    <property type="entry name" value="ACETYLORNITHINE DEACETYLASE"/>
    <property type="match status" value="1"/>
</dbReference>
<comment type="cofactor">
    <cofactor evidence="1">
        <name>Zn(2+)</name>
        <dbReference type="ChEBI" id="CHEBI:29105"/>
    </cofactor>
</comment>
<name>A0A8H3ITN0_9LECA</name>
<proteinExistence type="inferred from homology"/>
<sequence length="404" mass="44553">MRPTQCLLRCILAVVPLRCSTTLASEHRPQRPLAPIQRLDEAYSNHEPLLSLHQKLVEIESITGNEHDVGVYLHNYLTKHNFTVERQSVGTVSDDLDSRQSNKKPRFNLFAYPGEKRDTRVLLSTHIDTVPPYWPYEIRNGNEIWGRGSVDAKACVATQIMAVDELRVSGEIKPGDVALLFVVGEETGGDGMRTANELQLEWETVIFGEPTELKLASGHKGILFFHIKAQGKAAHSGYPWLGENANSRLIPALAALLKTELPSSRKYGNSTLNIGRMGGGVAANVIPESATADVSIRIAEGSPQETRQIVLDVLNKVDDRLDTTFGEISYGPVYIDSDIDGFETVTVNYGTDIATLKGNHKRYLYGPGSILVAHSDHEHLTIGNLTAAVEGYKSLIRHALKQNR</sequence>
<dbReference type="Pfam" id="PF07687">
    <property type="entry name" value="M20_dimer"/>
    <property type="match status" value="1"/>
</dbReference>
<keyword evidence="3" id="KW-0479">Metal-binding</keyword>
<keyword evidence="9" id="KW-1185">Reference proteome</keyword>
<dbReference type="AlphaFoldDB" id="A0A8H3ITN0"/>
<dbReference type="PANTHER" id="PTHR43808:SF8">
    <property type="entry name" value="PEPTIDASE M20 DIMERISATION DOMAIN-CONTAINING PROTEIN"/>
    <property type="match status" value="1"/>
</dbReference>
<evidence type="ECO:0000313" key="9">
    <source>
        <dbReference type="Proteomes" id="UP000664521"/>
    </source>
</evidence>
<evidence type="ECO:0000256" key="3">
    <source>
        <dbReference type="ARBA" id="ARBA00022723"/>
    </source>
</evidence>
<dbReference type="Gene3D" id="3.30.70.360">
    <property type="match status" value="1"/>
</dbReference>
<dbReference type="PROSITE" id="PS00759">
    <property type="entry name" value="ARGE_DAPE_CPG2_2"/>
    <property type="match status" value="1"/>
</dbReference>
<gene>
    <name evidence="8" type="ORF">HETSPECPRED_006223</name>
</gene>
<dbReference type="Gene3D" id="3.40.630.10">
    <property type="entry name" value="Zn peptidases"/>
    <property type="match status" value="1"/>
</dbReference>
<dbReference type="GO" id="GO:0016787">
    <property type="term" value="F:hydrolase activity"/>
    <property type="evidence" value="ECO:0007669"/>
    <property type="project" value="UniProtKB-KW"/>
</dbReference>
<feature type="domain" description="Peptidase M20 dimerisation" evidence="7">
    <location>
        <begin position="218"/>
        <end position="312"/>
    </location>
</feature>
<feature type="chain" id="PRO_5034092132" description="Peptidase M20 dimerisation domain-containing protein" evidence="6">
    <location>
        <begin position="25"/>
        <end position="404"/>
    </location>
</feature>
<feature type="signal peptide" evidence="6">
    <location>
        <begin position="1"/>
        <end position="24"/>
    </location>
</feature>
<evidence type="ECO:0000256" key="2">
    <source>
        <dbReference type="ARBA" id="ARBA00006247"/>
    </source>
</evidence>
<evidence type="ECO:0000259" key="7">
    <source>
        <dbReference type="Pfam" id="PF07687"/>
    </source>
</evidence>
<dbReference type="SUPFAM" id="SSF55031">
    <property type="entry name" value="Bacterial exopeptidase dimerisation domain"/>
    <property type="match status" value="1"/>
</dbReference>
<evidence type="ECO:0000256" key="5">
    <source>
        <dbReference type="ARBA" id="ARBA00022833"/>
    </source>
</evidence>
<keyword evidence="5" id="KW-0862">Zinc</keyword>
<dbReference type="EMBL" id="CAJPDS010000040">
    <property type="protein sequence ID" value="CAF9925989.1"/>
    <property type="molecule type" value="Genomic_DNA"/>
</dbReference>
<organism evidence="8 9">
    <name type="scientific">Heterodermia speciosa</name>
    <dbReference type="NCBI Taxonomy" id="116794"/>
    <lineage>
        <taxon>Eukaryota</taxon>
        <taxon>Fungi</taxon>
        <taxon>Dikarya</taxon>
        <taxon>Ascomycota</taxon>
        <taxon>Pezizomycotina</taxon>
        <taxon>Lecanoromycetes</taxon>
        <taxon>OSLEUM clade</taxon>
        <taxon>Lecanoromycetidae</taxon>
        <taxon>Caliciales</taxon>
        <taxon>Physciaceae</taxon>
        <taxon>Heterodermia</taxon>
    </lineage>
</organism>
<dbReference type="SUPFAM" id="SSF53187">
    <property type="entry name" value="Zn-dependent exopeptidases"/>
    <property type="match status" value="1"/>
</dbReference>
<dbReference type="OrthoDB" id="3064516at2759"/>
<protein>
    <recommendedName>
        <fullName evidence="7">Peptidase M20 dimerisation domain-containing protein</fullName>
    </recommendedName>
</protein>
<evidence type="ECO:0000256" key="6">
    <source>
        <dbReference type="SAM" id="SignalP"/>
    </source>
</evidence>